<feature type="signal peptide" evidence="1">
    <location>
        <begin position="1"/>
        <end position="25"/>
    </location>
</feature>
<proteinExistence type="predicted"/>
<name>A0A0J8RED7_COCIT</name>
<dbReference type="EMBL" id="DS016981">
    <property type="protein sequence ID" value="KMU82309.1"/>
    <property type="molecule type" value="Genomic_DNA"/>
</dbReference>
<dbReference type="AlphaFoldDB" id="A0A0J8RED7"/>
<evidence type="ECO:0000256" key="1">
    <source>
        <dbReference type="SAM" id="SignalP"/>
    </source>
</evidence>
<organism evidence="2 3">
    <name type="scientific">Coccidioides immitis H538.4</name>
    <dbReference type="NCBI Taxonomy" id="396776"/>
    <lineage>
        <taxon>Eukaryota</taxon>
        <taxon>Fungi</taxon>
        <taxon>Dikarya</taxon>
        <taxon>Ascomycota</taxon>
        <taxon>Pezizomycotina</taxon>
        <taxon>Eurotiomycetes</taxon>
        <taxon>Eurotiomycetidae</taxon>
        <taxon>Onygenales</taxon>
        <taxon>Onygenaceae</taxon>
        <taxon>Coccidioides</taxon>
    </lineage>
</organism>
<protein>
    <submittedName>
        <fullName evidence="2">Uncharacterized protein</fullName>
    </submittedName>
</protein>
<reference evidence="3" key="1">
    <citation type="journal article" date="2010" name="Genome Res.">
        <title>Population genomic sequencing of Coccidioides fungi reveals recent hybridization and transposon control.</title>
        <authorList>
            <person name="Neafsey D.E."/>
            <person name="Barker B.M."/>
            <person name="Sharpton T.J."/>
            <person name="Stajich J.E."/>
            <person name="Park D.J."/>
            <person name="Whiston E."/>
            <person name="Hung C.-Y."/>
            <person name="McMahan C."/>
            <person name="White J."/>
            <person name="Sykes S."/>
            <person name="Heiman D."/>
            <person name="Young S."/>
            <person name="Zeng Q."/>
            <person name="Abouelleil A."/>
            <person name="Aftuck L."/>
            <person name="Bessette D."/>
            <person name="Brown A."/>
            <person name="FitzGerald M."/>
            <person name="Lui A."/>
            <person name="Macdonald J.P."/>
            <person name="Priest M."/>
            <person name="Orbach M.J."/>
            <person name="Galgiani J.N."/>
            <person name="Kirkland T.N."/>
            <person name="Cole G.T."/>
            <person name="Birren B.W."/>
            <person name="Henn M.R."/>
            <person name="Taylor J.W."/>
            <person name="Rounsley S.D."/>
        </authorList>
    </citation>
    <scope>NUCLEOTIDE SEQUENCE [LARGE SCALE GENOMIC DNA]</scope>
    <source>
        <strain evidence="3">H538.4</strain>
    </source>
</reference>
<dbReference type="Proteomes" id="UP000054563">
    <property type="component" value="Unassembled WGS sequence"/>
</dbReference>
<accession>A0A0J8RED7</accession>
<evidence type="ECO:0000313" key="2">
    <source>
        <dbReference type="EMBL" id="KMU82309.1"/>
    </source>
</evidence>
<feature type="chain" id="PRO_5005307938" evidence="1">
    <location>
        <begin position="26"/>
        <end position="71"/>
    </location>
</feature>
<gene>
    <name evidence="2" type="ORF">CIHG_00093</name>
</gene>
<evidence type="ECO:0000313" key="3">
    <source>
        <dbReference type="Proteomes" id="UP000054563"/>
    </source>
</evidence>
<keyword evidence="1" id="KW-0732">Signal</keyword>
<dbReference type="VEuPathDB" id="FungiDB:CIHG_00093"/>
<sequence>MPGLARKLLIIAAVDGLILQPYGNGTRNYGGILSVASYSFLISITQREQVLQILGKPIFIKTDVRAYTAWS</sequence>